<dbReference type="EMBL" id="OOIL02004279">
    <property type="protein sequence ID" value="VFQ91226.1"/>
    <property type="molecule type" value="Genomic_DNA"/>
</dbReference>
<feature type="region of interest" description="Disordered" evidence="1">
    <location>
        <begin position="20"/>
        <end position="41"/>
    </location>
</feature>
<dbReference type="Proteomes" id="UP000595140">
    <property type="component" value="Unassembled WGS sequence"/>
</dbReference>
<dbReference type="GO" id="GO:0031146">
    <property type="term" value="P:SCF-dependent proteasomal ubiquitin-dependent protein catabolic process"/>
    <property type="evidence" value="ECO:0007669"/>
    <property type="project" value="TreeGrafter"/>
</dbReference>
<dbReference type="Gene3D" id="3.80.10.10">
    <property type="entry name" value="Ribonuclease Inhibitor"/>
    <property type="match status" value="1"/>
</dbReference>
<dbReference type="FunFam" id="3.80.10.10:FF:000535">
    <property type="entry name" value="Leucine Rich Repeat family protein"/>
    <property type="match status" value="1"/>
</dbReference>
<keyword evidence="4" id="KW-1185">Reference proteome</keyword>
<dbReference type="SMART" id="SM00367">
    <property type="entry name" value="LRR_CC"/>
    <property type="match status" value="4"/>
</dbReference>
<dbReference type="PANTHER" id="PTHR13318">
    <property type="entry name" value="PARTNER OF PAIRED, ISOFORM B-RELATED"/>
    <property type="match status" value="1"/>
</dbReference>
<dbReference type="AlphaFoldDB" id="A0A484MSX0"/>
<evidence type="ECO:0000259" key="2">
    <source>
        <dbReference type="Pfam" id="PF25372"/>
    </source>
</evidence>
<feature type="domain" description="F-box/LRR-repeat protein 15-like leucin rich repeat" evidence="2">
    <location>
        <begin position="160"/>
        <end position="272"/>
    </location>
</feature>
<dbReference type="InterPro" id="IPR057207">
    <property type="entry name" value="FBXL15_LRR"/>
</dbReference>
<accession>A0A484MSX0</accession>
<dbReference type="OrthoDB" id="550575at2759"/>
<proteinExistence type="predicted"/>
<gene>
    <name evidence="3" type="ORF">CCAM_LOCUS33002</name>
</gene>
<dbReference type="SUPFAM" id="SSF52047">
    <property type="entry name" value="RNI-like"/>
    <property type="match status" value="1"/>
</dbReference>
<evidence type="ECO:0000256" key="1">
    <source>
        <dbReference type="SAM" id="MobiDB-lite"/>
    </source>
</evidence>
<reference evidence="3 4" key="1">
    <citation type="submission" date="2018-04" db="EMBL/GenBank/DDBJ databases">
        <authorList>
            <person name="Vogel A."/>
        </authorList>
    </citation>
    <scope>NUCLEOTIDE SEQUENCE [LARGE SCALE GENOMIC DNA]</scope>
</reference>
<sequence>MLIFFLKMSGNRSRDCDAERVSGATMAGPSTASRREDARGCDGGAFDGGGCGSIIGSGTEASAVTVQKGQRRPASAVVDGAFPVGVYRVERTRGKLLHVLQGGCFSLIRADYVIQNITDQALLLIADNYQEIDSLNITRCIKLTHSGLQRMLLKCSFLQRLNLYALSTFTDEAYKKISLLPHLKFLDLCGAQNLTDDGLSCIANCRRLLSLNLTWCVRVTDLGIKAIARGCMSLEFLSLFGIVGVTDKSLEALSSFCSSTLTTLDVNGCIGIKNRRRNQLLEMFPNLKCFKVHS</sequence>
<name>A0A484MSX0_9ASTE</name>
<dbReference type="Pfam" id="PF25372">
    <property type="entry name" value="DUF7885"/>
    <property type="match status" value="1"/>
</dbReference>
<dbReference type="GO" id="GO:0019005">
    <property type="term" value="C:SCF ubiquitin ligase complex"/>
    <property type="evidence" value="ECO:0007669"/>
    <property type="project" value="TreeGrafter"/>
</dbReference>
<dbReference type="InterPro" id="IPR006553">
    <property type="entry name" value="Leu-rich_rpt_Cys-con_subtyp"/>
</dbReference>
<protein>
    <recommendedName>
        <fullName evidence="2">F-box/LRR-repeat protein 15-like leucin rich repeat domain-containing protein</fullName>
    </recommendedName>
</protein>
<evidence type="ECO:0000313" key="4">
    <source>
        <dbReference type="Proteomes" id="UP000595140"/>
    </source>
</evidence>
<dbReference type="PANTHER" id="PTHR13318:SF95">
    <property type="entry name" value="F-BOX PROTEIN YLR352W"/>
    <property type="match status" value="1"/>
</dbReference>
<evidence type="ECO:0000313" key="3">
    <source>
        <dbReference type="EMBL" id="VFQ91226.1"/>
    </source>
</evidence>
<organism evidence="3 4">
    <name type="scientific">Cuscuta campestris</name>
    <dbReference type="NCBI Taxonomy" id="132261"/>
    <lineage>
        <taxon>Eukaryota</taxon>
        <taxon>Viridiplantae</taxon>
        <taxon>Streptophyta</taxon>
        <taxon>Embryophyta</taxon>
        <taxon>Tracheophyta</taxon>
        <taxon>Spermatophyta</taxon>
        <taxon>Magnoliopsida</taxon>
        <taxon>eudicotyledons</taxon>
        <taxon>Gunneridae</taxon>
        <taxon>Pentapetalae</taxon>
        <taxon>asterids</taxon>
        <taxon>lamiids</taxon>
        <taxon>Solanales</taxon>
        <taxon>Convolvulaceae</taxon>
        <taxon>Cuscuteae</taxon>
        <taxon>Cuscuta</taxon>
        <taxon>Cuscuta subgen. Grammica</taxon>
        <taxon>Cuscuta sect. Cleistogrammica</taxon>
    </lineage>
</organism>
<dbReference type="InterPro" id="IPR032675">
    <property type="entry name" value="LRR_dom_sf"/>
</dbReference>